<organism evidence="4 5">
    <name type="scientific">Salix udensis</name>
    <dbReference type="NCBI Taxonomy" id="889485"/>
    <lineage>
        <taxon>Eukaryota</taxon>
        <taxon>Viridiplantae</taxon>
        <taxon>Streptophyta</taxon>
        <taxon>Embryophyta</taxon>
        <taxon>Tracheophyta</taxon>
        <taxon>Spermatophyta</taxon>
        <taxon>Magnoliopsida</taxon>
        <taxon>eudicotyledons</taxon>
        <taxon>Gunneridae</taxon>
        <taxon>Pentapetalae</taxon>
        <taxon>rosids</taxon>
        <taxon>fabids</taxon>
        <taxon>Malpighiales</taxon>
        <taxon>Salicaceae</taxon>
        <taxon>Saliceae</taxon>
        <taxon>Salix</taxon>
    </lineage>
</organism>
<keyword evidence="2" id="KW-0472">Membrane</keyword>
<gene>
    <name evidence="4" type="ORF">OIU84_004196</name>
</gene>
<evidence type="ECO:0000313" key="4">
    <source>
        <dbReference type="EMBL" id="KAJ6415354.1"/>
    </source>
</evidence>
<dbReference type="Proteomes" id="UP001162972">
    <property type="component" value="Chromosome 3"/>
</dbReference>
<evidence type="ECO:0000256" key="2">
    <source>
        <dbReference type="SAM" id="Phobius"/>
    </source>
</evidence>
<proteinExistence type="predicted"/>
<dbReference type="AlphaFoldDB" id="A0AAD6K3R9"/>
<dbReference type="GO" id="GO:0004564">
    <property type="term" value="F:beta-fructofuranosidase activity"/>
    <property type="evidence" value="ECO:0007669"/>
    <property type="project" value="UniProtKB-EC"/>
</dbReference>
<sequence length="147" mass="15815">MADPSPLLPVSNLLEPSYNPVPGGTVSTGCPATRLRRSKKVLIAVFSGLLLVSLILAAINNNSGVQHGDENASLAASRETAKPETLLPAGSRGVSAGVSEKANLKGAGVRDYPWNNSMLSWQRTAFHFQPEDNWMNDAMDFWIQPQI</sequence>
<evidence type="ECO:0000313" key="5">
    <source>
        <dbReference type="Proteomes" id="UP001162972"/>
    </source>
</evidence>
<feature type="domain" description="Beta-fructofuranosidase N-terminal" evidence="3">
    <location>
        <begin position="17"/>
        <end position="119"/>
    </location>
</feature>
<evidence type="ECO:0000256" key="1">
    <source>
        <dbReference type="ARBA" id="ARBA00012758"/>
    </source>
</evidence>
<name>A0AAD6K3R9_9ROSI</name>
<dbReference type="InterPro" id="IPR021792">
    <property type="entry name" value="Beta-fructofuranosidase_N"/>
</dbReference>
<feature type="transmembrane region" description="Helical" evidence="2">
    <location>
        <begin position="41"/>
        <end position="59"/>
    </location>
</feature>
<dbReference type="EMBL" id="JAPFFJ010000012">
    <property type="protein sequence ID" value="KAJ6415354.1"/>
    <property type="molecule type" value="Genomic_DNA"/>
</dbReference>
<dbReference type="EC" id="3.2.1.26" evidence="1"/>
<keyword evidence="5" id="KW-1185">Reference proteome</keyword>
<reference evidence="4 5" key="1">
    <citation type="journal article" date="2023" name="Int. J. Mol. Sci.">
        <title>De Novo Assembly and Annotation of 11 Diverse Shrub Willow (Salix) Genomes Reveals Novel Gene Organization in Sex-Linked Regions.</title>
        <authorList>
            <person name="Hyden B."/>
            <person name="Feng K."/>
            <person name="Yates T.B."/>
            <person name="Jawdy S."/>
            <person name="Cereghino C."/>
            <person name="Smart L.B."/>
            <person name="Muchero W."/>
        </authorList>
    </citation>
    <scope>NUCLEOTIDE SEQUENCE [LARGE SCALE GENOMIC DNA]</scope>
    <source>
        <tissue evidence="4">Shoot tip</tissue>
    </source>
</reference>
<keyword evidence="2" id="KW-0812">Transmembrane</keyword>
<evidence type="ECO:0000259" key="3">
    <source>
        <dbReference type="Pfam" id="PF11837"/>
    </source>
</evidence>
<protein>
    <recommendedName>
        <fullName evidence="1">beta-fructofuranosidase</fullName>
        <ecNumber evidence="1">3.2.1.26</ecNumber>
    </recommendedName>
</protein>
<comment type="caution">
    <text evidence="4">The sequence shown here is derived from an EMBL/GenBank/DDBJ whole genome shotgun (WGS) entry which is preliminary data.</text>
</comment>
<accession>A0AAD6K3R9</accession>
<dbReference type="Pfam" id="PF11837">
    <property type="entry name" value="INV_N"/>
    <property type="match status" value="1"/>
</dbReference>
<keyword evidence="2" id="KW-1133">Transmembrane helix</keyword>